<feature type="compositionally biased region" description="Pro residues" evidence="1">
    <location>
        <begin position="39"/>
        <end position="55"/>
    </location>
</feature>
<feature type="compositionally biased region" description="Basic residues" evidence="1">
    <location>
        <begin position="183"/>
        <end position="195"/>
    </location>
</feature>
<feature type="compositionally biased region" description="Basic residues" evidence="1">
    <location>
        <begin position="1"/>
        <end position="10"/>
    </location>
</feature>
<feature type="compositionally biased region" description="Basic and acidic residues" evidence="1">
    <location>
        <begin position="83"/>
        <end position="94"/>
    </location>
</feature>
<feature type="compositionally biased region" description="Pro residues" evidence="1">
    <location>
        <begin position="210"/>
        <end position="230"/>
    </location>
</feature>
<evidence type="ECO:0000313" key="2">
    <source>
        <dbReference type="EMBL" id="CAI9151106.1"/>
    </source>
</evidence>
<accession>A0ABN8XPM1</accession>
<evidence type="ECO:0008006" key="4">
    <source>
        <dbReference type="Google" id="ProtNLM"/>
    </source>
</evidence>
<dbReference type="EMBL" id="OX459937">
    <property type="protein sequence ID" value="CAI9151106.1"/>
    <property type="molecule type" value="Genomic_DNA"/>
</dbReference>
<proteinExistence type="predicted"/>
<feature type="compositionally biased region" description="Basic residues" evidence="1">
    <location>
        <begin position="62"/>
        <end position="73"/>
    </location>
</feature>
<evidence type="ECO:0000313" key="3">
    <source>
        <dbReference type="Proteomes" id="UP001176941"/>
    </source>
</evidence>
<feature type="compositionally biased region" description="Low complexity" evidence="1">
    <location>
        <begin position="135"/>
        <end position="156"/>
    </location>
</feature>
<keyword evidence="3" id="KW-1185">Reference proteome</keyword>
<protein>
    <recommendedName>
        <fullName evidence="4">Basic proline-rich protein-like</fullName>
    </recommendedName>
</protein>
<organism evidence="2 3">
    <name type="scientific">Rangifer tarandus platyrhynchus</name>
    <name type="common">Svalbard reindeer</name>
    <dbReference type="NCBI Taxonomy" id="3082113"/>
    <lineage>
        <taxon>Eukaryota</taxon>
        <taxon>Metazoa</taxon>
        <taxon>Chordata</taxon>
        <taxon>Craniata</taxon>
        <taxon>Vertebrata</taxon>
        <taxon>Euteleostomi</taxon>
        <taxon>Mammalia</taxon>
        <taxon>Eutheria</taxon>
        <taxon>Laurasiatheria</taxon>
        <taxon>Artiodactyla</taxon>
        <taxon>Ruminantia</taxon>
        <taxon>Pecora</taxon>
        <taxon>Cervidae</taxon>
        <taxon>Odocoileinae</taxon>
        <taxon>Rangifer</taxon>
    </lineage>
</organism>
<feature type="compositionally biased region" description="Basic residues" evidence="1">
    <location>
        <begin position="125"/>
        <end position="134"/>
    </location>
</feature>
<feature type="region of interest" description="Disordered" evidence="1">
    <location>
        <begin position="180"/>
        <end position="244"/>
    </location>
</feature>
<sequence>MESGGKKRFQGKPGQGKTLWTAPCPSRKQLPNPGGVPTTPEPTPGEPPTAAPPRQGPTCRAPPRRWRPFKHPHPYTVPPAQPRPERQPERDKTHGVPPASSADLVPDHPARGAFHPGSQPLAAPRPRRPGRRVSLRPSCGAGPAGAQVSAAATAASACCEGRPLARRWVRCTRGAAAVQRFMQRQRRRRRRRRPRLLLLPPRRQTDREPPPPPPPPSPGSMPPPLPPPPLWRGAGGSGPGWAPLLAAPLPTLPSARALELAGAPAAF</sequence>
<name>A0ABN8XPM1_RANTA</name>
<feature type="region of interest" description="Disordered" evidence="1">
    <location>
        <begin position="1"/>
        <end position="156"/>
    </location>
</feature>
<dbReference type="Proteomes" id="UP001176941">
    <property type="component" value="Chromosome 1"/>
</dbReference>
<reference evidence="2" key="1">
    <citation type="submission" date="2023-04" db="EMBL/GenBank/DDBJ databases">
        <authorList>
            <consortium name="ELIXIR-Norway"/>
        </authorList>
    </citation>
    <scope>NUCLEOTIDE SEQUENCE [LARGE SCALE GENOMIC DNA]</scope>
</reference>
<evidence type="ECO:0000256" key="1">
    <source>
        <dbReference type="SAM" id="MobiDB-lite"/>
    </source>
</evidence>
<gene>
    <name evidence="2" type="ORF">MRATA1EN1_LOCUS68</name>
</gene>